<dbReference type="Gene3D" id="3.30.70.270">
    <property type="match status" value="1"/>
</dbReference>
<keyword evidence="2" id="KW-1133">Transmembrane helix</keyword>
<dbReference type="PROSITE" id="PS50887">
    <property type="entry name" value="GGDEF"/>
    <property type="match status" value="1"/>
</dbReference>
<evidence type="ECO:0000256" key="2">
    <source>
        <dbReference type="SAM" id="Phobius"/>
    </source>
</evidence>
<dbReference type="GO" id="GO:0000155">
    <property type="term" value="F:phosphorelay sensor kinase activity"/>
    <property type="evidence" value="ECO:0007669"/>
    <property type="project" value="TreeGrafter"/>
</dbReference>
<keyword evidence="5" id="KW-1185">Reference proteome</keyword>
<dbReference type="SMART" id="SM00267">
    <property type="entry name" value="GGDEF"/>
    <property type="match status" value="1"/>
</dbReference>
<dbReference type="PANTHER" id="PTHR43547">
    <property type="entry name" value="TWO-COMPONENT HISTIDINE KINASE"/>
    <property type="match status" value="1"/>
</dbReference>
<name>A0A0F6RCD2_9GAMM</name>
<keyword evidence="1" id="KW-0597">Phosphoprotein</keyword>
<dbReference type="AlphaFoldDB" id="A0A0F6RCD2"/>
<evidence type="ECO:0000313" key="4">
    <source>
        <dbReference type="EMBL" id="AKE51936.1"/>
    </source>
</evidence>
<dbReference type="Gene3D" id="2.130.10.10">
    <property type="entry name" value="YVTN repeat-like/Quinoprotein amine dehydrogenase"/>
    <property type="match status" value="2"/>
</dbReference>
<accession>A0A0F6RCD2</accession>
<organism evidence="4 5">
    <name type="scientific">Kangiella geojedonensis</name>
    <dbReference type="NCBI Taxonomy" id="914150"/>
    <lineage>
        <taxon>Bacteria</taxon>
        <taxon>Pseudomonadati</taxon>
        <taxon>Pseudomonadota</taxon>
        <taxon>Gammaproteobacteria</taxon>
        <taxon>Kangiellales</taxon>
        <taxon>Kangiellaceae</taxon>
        <taxon>Kangiella</taxon>
    </lineage>
</organism>
<dbReference type="InterPro" id="IPR000160">
    <property type="entry name" value="GGDEF_dom"/>
</dbReference>
<dbReference type="InterPro" id="IPR015943">
    <property type="entry name" value="WD40/YVTN_repeat-like_dom_sf"/>
</dbReference>
<evidence type="ECO:0000313" key="5">
    <source>
        <dbReference type="Proteomes" id="UP000034071"/>
    </source>
</evidence>
<evidence type="ECO:0000259" key="3">
    <source>
        <dbReference type="PROSITE" id="PS50887"/>
    </source>
</evidence>
<dbReference type="RefSeq" id="WP_407638289.1">
    <property type="nucleotide sequence ID" value="NZ_CP010975.1"/>
</dbReference>
<keyword evidence="2" id="KW-0812">Transmembrane</keyword>
<dbReference type="CDD" id="cd01949">
    <property type="entry name" value="GGDEF"/>
    <property type="match status" value="1"/>
</dbReference>
<dbReference type="InterPro" id="IPR011044">
    <property type="entry name" value="Quino_amine_DH_bsu"/>
</dbReference>
<dbReference type="Pfam" id="PF07494">
    <property type="entry name" value="Reg_prop"/>
    <property type="match status" value="2"/>
</dbReference>
<dbReference type="KEGG" id="kge:TQ33_0972"/>
<dbReference type="SUPFAM" id="SSF55073">
    <property type="entry name" value="Nucleotide cyclase"/>
    <property type="match status" value="1"/>
</dbReference>
<dbReference type="InterPro" id="IPR013783">
    <property type="entry name" value="Ig-like_fold"/>
</dbReference>
<dbReference type="EMBL" id="CP010975">
    <property type="protein sequence ID" value="AKE51936.1"/>
    <property type="molecule type" value="Genomic_DNA"/>
</dbReference>
<dbReference type="InterPro" id="IPR011110">
    <property type="entry name" value="Reg_prop"/>
</dbReference>
<sequence length="1130" mass="128502">MTYKSRLNVKQLESQPIGKAFHSLLLFALLIVANTLLIPPANAETDISDRIRFYSLTIEDGLSQSTVYDITQDRHGFMWFGTQDGLNRYDGVKFDQLRHVASKPESLVSPTINQLLYDNKDTVWVLTPQGLDGVDILSLEIVHWTEELKNLANDDDLSFENFQIHSIALSSDNKVMALTNNYLVLIEPENGAITRLTQFDAFIKEHDFSKFLVLNQRLYFLEDSCIVSVDMRGRDRFTECLSSDVELLELLPNHESDQEFFVTGEKGFAVFSIQTLNDEYSIQYFDVKDGRKQSRVRVRQLLPFKNGYWLATEAGLKYWDSSKNSITVELYSDYSDPHSINNDTSLSIWKSKDGLFWVGSLFGINYWKSKQEFVHLLKKREVMNFKNNNYTTSLLKTHDGYLLVGTDSGIYRYNNDFSILQNFSPLKVGESFVSTGYVGGLVEDRHRNLWIITNNGLFFKPFGDESFVHLEKVHGANGSLLDLKTLSSIVETRSGDIWLGGENRFYHIKIESNQGSTLGASSLSFHDYSKFLPEQVISSKYGAYTVYEDLQGYLWIGSAQGLVRFNPINQSTEHYTSVQTNTQTLSNSDITVIYEDMLGVLWIGTVSGLNRVRYNSQGDVYFQRVTESDGFVDDFICSILADNSGYLWVSTANGLVKYHPDKGTPVNFTYEDGLQYNEFYTNADFSDEEGNLFFGGLNGITMLSPNDISIDKEEKSLQIISVKQASEEKNITKEGSTYFSKVSDLGTVIIRLTTFDYINGRGADYRYKIDALDDSWIDLDGPTIKLHNIQQEQLLIRTQVRQKDGRWGDEEVTLLLSVEKRFWASAQGFMLYLLILSLVVIGVAIYLSRYFSRRLTLQEKKLKERKAQTQLLLSEKKTLLYQVEDLQYSLSEQRYLSERLENQLENISVNDQLTGFKSKQYLKKHIDSELENIAKTWVADDGIAGVYLGVFAVDIDNLAMINKEHGHLCGNEVLKQAADCLKTISYGTDTLVRWQGATLLILSRGIEKREQMIMAEKIRSIIASRKFDLGNGASIDVTCSVGFGRFPFLGDPSEVITWEQLIYVINRALKVAKSNSRNAWLGIYTNQFSHPQEIRAQITTNLSGLLASGQLDYVSSIPKSNKIDWDDNSS</sequence>
<dbReference type="Pfam" id="PF00990">
    <property type="entry name" value="GGDEF"/>
    <property type="match status" value="1"/>
</dbReference>
<dbReference type="InterPro" id="IPR029787">
    <property type="entry name" value="Nucleotide_cyclase"/>
</dbReference>
<dbReference type="PANTHER" id="PTHR43547:SF2">
    <property type="entry name" value="HYBRID SIGNAL TRANSDUCTION HISTIDINE KINASE C"/>
    <property type="match status" value="1"/>
</dbReference>
<protein>
    <submittedName>
        <fullName evidence="4">Diguanylate cyclase with beta propeller sensor</fullName>
    </submittedName>
</protein>
<dbReference type="HOGENOM" id="CLU_000445_28_4_6"/>
<reference evidence="4 5" key="1">
    <citation type="submission" date="2015-02" db="EMBL/GenBank/DDBJ databases">
        <title>Complete genome sequence of Kangiella geojedonensis strain YCS-5T.</title>
        <authorList>
            <person name="Kim K.M."/>
        </authorList>
    </citation>
    <scope>NUCLEOTIDE SEQUENCE [LARGE SCALE GENOMIC DNA]</scope>
    <source>
        <strain evidence="4 5">YCS-5</strain>
    </source>
</reference>
<proteinExistence type="predicted"/>
<dbReference type="SUPFAM" id="SSF50969">
    <property type="entry name" value="YVTN repeat-like/Quinoprotein amine dehydrogenase"/>
    <property type="match status" value="1"/>
</dbReference>
<keyword evidence="2" id="KW-0472">Membrane</keyword>
<dbReference type="Gene3D" id="2.60.40.10">
    <property type="entry name" value="Immunoglobulins"/>
    <property type="match status" value="1"/>
</dbReference>
<dbReference type="Proteomes" id="UP000034071">
    <property type="component" value="Chromosome"/>
</dbReference>
<feature type="transmembrane region" description="Helical" evidence="2">
    <location>
        <begin position="829"/>
        <end position="851"/>
    </location>
</feature>
<gene>
    <name evidence="4" type="ORF">TQ33_0972</name>
</gene>
<dbReference type="SUPFAM" id="SSF63829">
    <property type="entry name" value="Calcium-dependent phosphotriesterase"/>
    <property type="match status" value="1"/>
</dbReference>
<dbReference type="NCBIfam" id="TIGR00254">
    <property type="entry name" value="GGDEF"/>
    <property type="match status" value="1"/>
</dbReference>
<feature type="domain" description="GGDEF" evidence="3">
    <location>
        <begin position="946"/>
        <end position="1085"/>
    </location>
</feature>
<dbReference type="STRING" id="914150.TQ33_0972"/>
<evidence type="ECO:0000256" key="1">
    <source>
        <dbReference type="ARBA" id="ARBA00022553"/>
    </source>
</evidence>
<dbReference type="InterPro" id="IPR043128">
    <property type="entry name" value="Rev_trsase/Diguanyl_cyclase"/>
</dbReference>